<feature type="transmembrane region" description="Helical" evidence="2">
    <location>
        <begin position="6"/>
        <end position="24"/>
    </location>
</feature>
<reference evidence="3 4" key="1">
    <citation type="submission" date="2016-04" db="EMBL/GenBank/DDBJ databases">
        <title>Comparative Genomics and Epigenetics of Sporosarcina ureae.</title>
        <authorList>
            <person name="Oliver A.S."/>
            <person name="Cooper K.K."/>
        </authorList>
    </citation>
    <scope>NUCLEOTIDE SEQUENCE [LARGE SCALE GENOMIC DNA]</scope>
    <source>
        <strain evidence="3 4">S204</strain>
    </source>
</reference>
<dbReference type="EMBL" id="CP015108">
    <property type="protein sequence ID" value="ARF15341.1"/>
    <property type="molecule type" value="Genomic_DNA"/>
</dbReference>
<feature type="region of interest" description="Disordered" evidence="1">
    <location>
        <begin position="74"/>
        <end position="101"/>
    </location>
</feature>
<evidence type="ECO:0008006" key="5">
    <source>
        <dbReference type="Google" id="ProtNLM"/>
    </source>
</evidence>
<gene>
    <name evidence="3" type="ORF">SporoS204_14985</name>
</gene>
<proteinExistence type="predicted"/>
<keyword evidence="2" id="KW-1133">Transmembrane helix</keyword>
<dbReference type="RefSeq" id="WP_029053182.1">
    <property type="nucleotide sequence ID" value="NZ_CP015108.1"/>
</dbReference>
<name>A0ABN4YWY2_SPOUR</name>
<evidence type="ECO:0000256" key="1">
    <source>
        <dbReference type="SAM" id="MobiDB-lite"/>
    </source>
</evidence>
<accession>A0ABN4YWY2</accession>
<keyword evidence="2" id="KW-0812">Transmembrane</keyword>
<keyword evidence="2" id="KW-0472">Membrane</keyword>
<sequence>MGILLALLFILQIIGFMVMTLLYLKILKFNNLEKKQQQLMKEMDQSVLAYLGEIKEENDRLIHELNQRTEYQMKHTSNLAPKEQSVSEGFEVPDPQPKPHPVPVQFALRSYQKTLEIEKNEIETKPVIQPKPLDDRQKAKQLYAEGTSIVDIARELKKGKTEIELLLKFE</sequence>
<evidence type="ECO:0000313" key="3">
    <source>
        <dbReference type="EMBL" id="ARF15341.1"/>
    </source>
</evidence>
<dbReference type="Proteomes" id="UP000192486">
    <property type="component" value="Chromosome"/>
</dbReference>
<evidence type="ECO:0000256" key="2">
    <source>
        <dbReference type="SAM" id="Phobius"/>
    </source>
</evidence>
<feature type="compositionally biased region" description="Polar residues" evidence="1">
    <location>
        <begin position="74"/>
        <end position="87"/>
    </location>
</feature>
<organism evidence="3 4">
    <name type="scientific">Sporosarcina ureae</name>
    <dbReference type="NCBI Taxonomy" id="1571"/>
    <lineage>
        <taxon>Bacteria</taxon>
        <taxon>Bacillati</taxon>
        <taxon>Bacillota</taxon>
        <taxon>Bacilli</taxon>
        <taxon>Bacillales</taxon>
        <taxon>Caryophanaceae</taxon>
        <taxon>Sporosarcina</taxon>
    </lineage>
</organism>
<protein>
    <recommendedName>
        <fullName evidence="5">Coupling factor for flagellin transcription and translation</fullName>
    </recommendedName>
</protein>
<keyword evidence="4" id="KW-1185">Reference proteome</keyword>
<evidence type="ECO:0000313" key="4">
    <source>
        <dbReference type="Proteomes" id="UP000192486"/>
    </source>
</evidence>